<sequence>MTQLGPMLVHSIPAQSEAMPMKKAKTAFLFAGIFAFSSAQSPALAASDGSSSQRAREVTAVVNAVAQKLPGQPINTVMYIRSNNFEVLAGDCTVRAHIVSSGHKAKSTSPDKIKVRLNKRRCAR</sequence>
<dbReference type="HOGENOM" id="CLU_2247258_0_0_5"/>
<dbReference type="Proteomes" id="UP000004386">
    <property type="component" value="Unassembled WGS sequence"/>
</dbReference>
<dbReference type="EMBL" id="ACQA01000002">
    <property type="protein sequence ID" value="EEQ93026.1"/>
    <property type="molecule type" value="Genomic_DNA"/>
</dbReference>
<reference evidence="1 2" key="1">
    <citation type="submission" date="2009-05" db="EMBL/GenBank/DDBJ databases">
        <authorList>
            <person name="Setubal J.C."/>
            <person name="Boyle S."/>
            <person name="Crasta O.R."/>
            <person name="Gillespie J.J."/>
            <person name="Kenyon R.W."/>
            <person name="Lu J."/>
            <person name="Mane S."/>
            <person name="Nagrani S."/>
            <person name="Shallom J.M."/>
            <person name="Shallom S."/>
            <person name="Shukla M."/>
            <person name="Snyder E.E."/>
            <person name="Sobral B.W."/>
            <person name="Wattam A.R."/>
            <person name="Will R."/>
            <person name="Williams K."/>
            <person name="Yoo H."/>
            <person name="Munk C."/>
            <person name="Tapia R."/>
            <person name="Green L."/>
            <person name="Rogers Y."/>
            <person name="Detter J.C."/>
            <person name="Bruce D."/>
            <person name="Brettin T.S."/>
            <person name="Tsolis R."/>
        </authorList>
    </citation>
    <scope>NUCLEOTIDE SEQUENCE [LARGE SCALE GENOMIC DNA]</scope>
    <source>
        <strain evidence="1 2">LMG 3301</strain>
    </source>
</reference>
<proteinExistence type="predicted"/>
<evidence type="ECO:0000313" key="2">
    <source>
        <dbReference type="Proteomes" id="UP000004386"/>
    </source>
</evidence>
<comment type="caution">
    <text evidence="1">The sequence shown here is derived from an EMBL/GenBank/DDBJ whole genome shotgun (WGS) entry which is preliminary data.</text>
</comment>
<protein>
    <submittedName>
        <fullName evidence="1">Uncharacterized protein</fullName>
    </submittedName>
</protein>
<accession>C4WLP4</accession>
<dbReference type="AlphaFoldDB" id="C4WLP4"/>
<evidence type="ECO:0000313" key="1">
    <source>
        <dbReference type="EMBL" id="EEQ93026.1"/>
    </source>
</evidence>
<organism evidence="1 2">
    <name type="scientific">Brucella intermedia LMG 3301</name>
    <dbReference type="NCBI Taxonomy" id="641118"/>
    <lineage>
        <taxon>Bacteria</taxon>
        <taxon>Pseudomonadati</taxon>
        <taxon>Pseudomonadota</taxon>
        <taxon>Alphaproteobacteria</taxon>
        <taxon>Hyphomicrobiales</taxon>
        <taxon>Brucellaceae</taxon>
        <taxon>Brucella/Ochrobactrum group</taxon>
        <taxon>Brucella</taxon>
    </lineage>
</organism>
<gene>
    <name evidence="1" type="ORF">OINT_2000157</name>
</gene>
<name>C4WLP4_9HYPH</name>